<dbReference type="PROSITE" id="PS00304">
    <property type="entry name" value="SASP_1"/>
    <property type="match status" value="1"/>
</dbReference>
<dbReference type="Proteomes" id="UP000053750">
    <property type="component" value="Unassembled WGS sequence"/>
</dbReference>
<organism evidence="4 5">
    <name type="scientific">Paenibacillus darwinianus</name>
    <dbReference type="NCBI Taxonomy" id="1380763"/>
    <lineage>
        <taxon>Bacteria</taxon>
        <taxon>Bacillati</taxon>
        <taxon>Bacillota</taxon>
        <taxon>Bacilli</taxon>
        <taxon>Bacillales</taxon>
        <taxon>Paenibacillaceae</taxon>
        <taxon>Paenibacillus</taxon>
    </lineage>
</organism>
<dbReference type="AlphaFoldDB" id="A0A9W5W6I3"/>
<dbReference type="InterPro" id="IPR038300">
    <property type="entry name" value="SASP_sf_alpha/beta"/>
</dbReference>
<evidence type="ECO:0000313" key="4">
    <source>
        <dbReference type="EMBL" id="EXX84967.1"/>
    </source>
</evidence>
<comment type="caution">
    <text evidence="4">The sequence shown here is derived from an EMBL/GenBank/DDBJ whole genome shotgun (WGS) entry which is preliminary data.</text>
</comment>
<comment type="similarity">
    <text evidence="2">Belongs to the alpha/beta-type SASP family.</text>
</comment>
<gene>
    <name evidence="4" type="ORF">BG53_09955</name>
</gene>
<evidence type="ECO:0000256" key="1">
    <source>
        <dbReference type="ARBA" id="ARBA00003863"/>
    </source>
</evidence>
<accession>A0A9W5W6I3</accession>
<dbReference type="EMBL" id="JFHU01000251">
    <property type="protein sequence ID" value="EXX84967.1"/>
    <property type="molecule type" value="Genomic_DNA"/>
</dbReference>
<dbReference type="GO" id="GO:0006265">
    <property type="term" value="P:DNA topological change"/>
    <property type="evidence" value="ECO:0007669"/>
    <property type="project" value="InterPro"/>
</dbReference>
<dbReference type="RefSeq" id="WP_223299339.1">
    <property type="nucleotide sequence ID" value="NZ_KK082311.1"/>
</dbReference>
<evidence type="ECO:0000256" key="3">
    <source>
        <dbReference type="ARBA" id="ARBA00023125"/>
    </source>
</evidence>
<sequence>NIKVVPESKQALEQMKYEIAAELGLVTPGMGGSDYSSEFAGELGAGIAAVGAGQVQWANLATRDAGAVGGMITRRLIQQAEQALGRL</sequence>
<keyword evidence="3" id="KW-0238">DNA-binding</keyword>
<dbReference type="InterPro" id="IPR001448">
    <property type="entry name" value="SASP_alpha/beta-type"/>
</dbReference>
<dbReference type="Gene3D" id="6.10.10.80">
    <property type="entry name" value="Small, acid-soluble spore protein, alpha/beta type-like"/>
    <property type="match status" value="1"/>
</dbReference>
<dbReference type="InterPro" id="IPR050847">
    <property type="entry name" value="SASP_DNA-binding"/>
</dbReference>
<feature type="non-terminal residue" evidence="4">
    <location>
        <position position="1"/>
    </location>
</feature>
<protein>
    <submittedName>
        <fullName evidence="4">Spore protein</fullName>
    </submittedName>
</protein>
<comment type="function">
    <text evidence="1">SASP are bound to spore DNA. They are double-stranded DNA-binding proteins that cause DNA to change to an a-like conformation. They protect the DNA backbone from chemical and enzymatic cleavage and are thus involved in dormant spore's high resistance to UV light.</text>
</comment>
<proteinExistence type="inferred from homology"/>
<dbReference type="Pfam" id="PF00269">
    <property type="entry name" value="SASP"/>
    <property type="match status" value="1"/>
</dbReference>
<dbReference type="InterPro" id="IPR018126">
    <property type="entry name" value="SASP_alpha/beta-type_CS"/>
</dbReference>
<keyword evidence="5" id="KW-1185">Reference proteome</keyword>
<dbReference type="PANTHER" id="PTHR36107:SF1">
    <property type="entry name" value="SMALL, ACID-SOLUBLE SPORE PROTEIN A"/>
    <property type="match status" value="1"/>
</dbReference>
<dbReference type="GO" id="GO:0003690">
    <property type="term" value="F:double-stranded DNA binding"/>
    <property type="evidence" value="ECO:0007669"/>
    <property type="project" value="InterPro"/>
</dbReference>
<evidence type="ECO:0000256" key="2">
    <source>
        <dbReference type="ARBA" id="ARBA00005442"/>
    </source>
</evidence>
<evidence type="ECO:0000313" key="5">
    <source>
        <dbReference type="Proteomes" id="UP000053750"/>
    </source>
</evidence>
<dbReference type="PANTHER" id="PTHR36107">
    <property type="entry name" value="SMALL, ACID-SOLUBLE SPORE PROTEIN A"/>
    <property type="match status" value="1"/>
</dbReference>
<reference evidence="4 5" key="1">
    <citation type="submission" date="2014-02" db="EMBL/GenBank/DDBJ databases">
        <title>Genome sequence of Paenibacillus darwinianus reveals adaptive mechanisms for survival in Antarctic soils.</title>
        <authorList>
            <person name="Dsouza M."/>
            <person name="Taylor M.W."/>
            <person name="Turner S.J."/>
            <person name="Aislabie J."/>
        </authorList>
    </citation>
    <scope>NUCLEOTIDE SEQUENCE [LARGE SCALE GENOMIC DNA]</scope>
    <source>
        <strain evidence="4 5">CE1</strain>
    </source>
</reference>
<name>A0A9W5W6I3_9BACL</name>